<organism evidence="1 2">
    <name type="scientific">Alsobacter soli</name>
    <dbReference type="NCBI Taxonomy" id="2109933"/>
    <lineage>
        <taxon>Bacteria</taxon>
        <taxon>Pseudomonadati</taxon>
        <taxon>Pseudomonadota</taxon>
        <taxon>Alphaproteobacteria</taxon>
        <taxon>Hyphomicrobiales</taxon>
        <taxon>Alsobacteraceae</taxon>
        <taxon>Alsobacter</taxon>
    </lineage>
</organism>
<dbReference type="PANTHER" id="PTHR35175:SF2">
    <property type="entry name" value="DUF1289 DOMAIN-CONTAINING PROTEIN"/>
    <property type="match status" value="1"/>
</dbReference>
<dbReference type="InterPro" id="IPR010710">
    <property type="entry name" value="DUF1289"/>
</dbReference>
<keyword evidence="2" id="KW-1185">Reference proteome</keyword>
<dbReference type="PANTHER" id="PTHR35175">
    <property type="entry name" value="DUF1289 DOMAIN-CONTAINING PROTEIN"/>
    <property type="match status" value="1"/>
</dbReference>
<evidence type="ECO:0000313" key="2">
    <source>
        <dbReference type="Proteomes" id="UP000239772"/>
    </source>
</evidence>
<dbReference type="EMBL" id="PVZS01000043">
    <property type="protein sequence ID" value="PSC02646.1"/>
    <property type="molecule type" value="Genomic_DNA"/>
</dbReference>
<dbReference type="AlphaFoldDB" id="A0A2T1HLY6"/>
<accession>A0A2T1HLY6</accession>
<gene>
    <name evidence="1" type="ORF">SLNSH_22955</name>
</gene>
<sequence>MAISSPCIKVCAVDPATNICVGCGRSSDQILGWAYLTEAERLEIMEEIAYRGRPPAAGAIAMDCESCALCAGR</sequence>
<dbReference type="Pfam" id="PF06945">
    <property type="entry name" value="DUF1289"/>
    <property type="match status" value="1"/>
</dbReference>
<protein>
    <submittedName>
        <fullName evidence="1">DUF1289 domain-containing protein</fullName>
    </submittedName>
</protein>
<reference evidence="2" key="1">
    <citation type="submission" date="2018-03" db="EMBL/GenBank/DDBJ databases">
        <authorList>
            <person name="Sun L."/>
            <person name="Liu H."/>
            <person name="Chen W."/>
            <person name="Huang K."/>
            <person name="Liu W."/>
            <person name="Gao X."/>
        </authorList>
    </citation>
    <scope>NUCLEOTIDE SEQUENCE [LARGE SCALE GENOMIC DNA]</scope>
    <source>
        <strain evidence="2">SH9</strain>
    </source>
</reference>
<proteinExistence type="predicted"/>
<comment type="caution">
    <text evidence="1">The sequence shown here is derived from an EMBL/GenBank/DDBJ whole genome shotgun (WGS) entry which is preliminary data.</text>
</comment>
<evidence type="ECO:0000313" key="1">
    <source>
        <dbReference type="EMBL" id="PSC02646.1"/>
    </source>
</evidence>
<name>A0A2T1HLY6_9HYPH</name>
<dbReference type="OrthoDB" id="9811423at2"/>
<dbReference type="Proteomes" id="UP000239772">
    <property type="component" value="Unassembled WGS sequence"/>
</dbReference>
<dbReference type="RefSeq" id="WP_106340397.1">
    <property type="nucleotide sequence ID" value="NZ_PVZS01000043.1"/>
</dbReference>